<accession>A0A4C1ZB39</accession>
<reference evidence="2 3" key="1">
    <citation type="journal article" date="2019" name="Commun. Biol.">
        <title>The bagworm genome reveals a unique fibroin gene that provides high tensile strength.</title>
        <authorList>
            <person name="Kono N."/>
            <person name="Nakamura H."/>
            <person name="Ohtoshi R."/>
            <person name="Tomita M."/>
            <person name="Numata K."/>
            <person name="Arakawa K."/>
        </authorList>
    </citation>
    <scope>NUCLEOTIDE SEQUENCE [LARGE SCALE GENOMIC DNA]</scope>
</reference>
<comment type="caution">
    <text evidence="2">The sequence shown here is derived from an EMBL/GenBank/DDBJ whole genome shotgun (WGS) entry which is preliminary data.</text>
</comment>
<keyword evidence="3" id="KW-1185">Reference proteome</keyword>
<dbReference type="AlphaFoldDB" id="A0A4C1ZB39"/>
<organism evidence="2 3">
    <name type="scientific">Eumeta variegata</name>
    <name type="common">Bagworm moth</name>
    <name type="synonym">Eumeta japonica</name>
    <dbReference type="NCBI Taxonomy" id="151549"/>
    <lineage>
        <taxon>Eukaryota</taxon>
        <taxon>Metazoa</taxon>
        <taxon>Ecdysozoa</taxon>
        <taxon>Arthropoda</taxon>
        <taxon>Hexapoda</taxon>
        <taxon>Insecta</taxon>
        <taxon>Pterygota</taxon>
        <taxon>Neoptera</taxon>
        <taxon>Endopterygota</taxon>
        <taxon>Lepidoptera</taxon>
        <taxon>Glossata</taxon>
        <taxon>Ditrysia</taxon>
        <taxon>Tineoidea</taxon>
        <taxon>Psychidae</taxon>
        <taxon>Oiketicinae</taxon>
        <taxon>Eumeta</taxon>
    </lineage>
</organism>
<name>A0A4C1ZB39_EUMVA</name>
<protein>
    <submittedName>
        <fullName evidence="2">Uncharacterized protein</fullName>
    </submittedName>
</protein>
<sequence length="69" mass="7600">MGLLVMFSRDRRAFIVADRAKMLPLALRAGWCQRGLVDGRREAAQRRTPVGRGRTALSGLAGRAPRTAH</sequence>
<evidence type="ECO:0000313" key="2">
    <source>
        <dbReference type="EMBL" id="GBP85776.1"/>
    </source>
</evidence>
<gene>
    <name evidence="2" type="ORF">EVAR_84592_1</name>
</gene>
<dbReference type="Proteomes" id="UP000299102">
    <property type="component" value="Unassembled WGS sequence"/>
</dbReference>
<evidence type="ECO:0000313" key="3">
    <source>
        <dbReference type="Proteomes" id="UP000299102"/>
    </source>
</evidence>
<evidence type="ECO:0000256" key="1">
    <source>
        <dbReference type="SAM" id="MobiDB-lite"/>
    </source>
</evidence>
<dbReference type="EMBL" id="BGZK01001759">
    <property type="protein sequence ID" value="GBP85776.1"/>
    <property type="molecule type" value="Genomic_DNA"/>
</dbReference>
<proteinExistence type="predicted"/>
<feature type="region of interest" description="Disordered" evidence="1">
    <location>
        <begin position="42"/>
        <end position="69"/>
    </location>
</feature>